<organism evidence="1 2">
    <name type="scientific">Gordonia phage Gibbin</name>
    <dbReference type="NCBI Taxonomy" id="2599843"/>
    <lineage>
        <taxon>Viruses</taxon>
        <taxon>Duplodnaviria</taxon>
        <taxon>Heunggongvirae</taxon>
        <taxon>Uroviricota</taxon>
        <taxon>Caudoviricetes</taxon>
        <taxon>Dovevirinae</taxon>
        <taxon>Lambovirus</taxon>
        <taxon>Lambovirus gibbin</taxon>
    </lineage>
</organism>
<proteinExistence type="predicted"/>
<protein>
    <submittedName>
        <fullName evidence="1">Uncharacterized protein</fullName>
    </submittedName>
</protein>
<dbReference type="RefSeq" id="YP_009852393.1">
    <property type="nucleotide sequence ID" value="NC_048812.1"/>
</dbReference>
<gene>
    <name evidence="1" type="primary">40</name>
    <name evidence="1" type="ORF">PBI_GIBBIN_40</name>
</gene>
<reference evidence="1 2" key="1">
    <citation type="submission" date="2019-07" db="EMBL/GenBank/DDBJ databases">
        <authorList>
            <person name="Lauer M.J."/>
            <person name="Stoner T.H."/>
            <person name="Garlena R.A."/>
            <person name="Russell D.A."/>
            <person name="Pope W.H."/>
            <person name="Jacobs-Sera D."/>
            <person name="Hatfull G.F."/>
        </authorList>
    </citation>
    <scope>NUCLEOTIDE SEQUENCE [LARGE SCALE GENOMIC DNA]</scope>
</reference>
<evidence type="ECO:0000313" key="1">
    <source>
        <dbReference type="EMBL" id="QFG10581.1"/>
    </source>
</evidence>
<dbReference type="Pfam" id="PF24596">
    <property type="entry name" value="DUF7620"/>
    <property type="match status" value="1"/>
</dbReference>
<accession>A0A5J6TI94</accession>
<dbReference type="Proteomes" id="UP000326764">
    <property type="component" value="Segment"/>
</dbReference>
<dbReference type="InterPro" id="IPR056037">
    <property type="entry name" value="DUF7620"/>
</dbReference>
<keyword evidence="2" id="KW-1185">Reference proteome</keyword>
<dbReference type="GeneID" id="55623022"/>
<evidence type="ECO:0000313" key="2">
    <source>
        <dbReference type="Proteomes" id="UP000326764"/>
    </source>
</evidence>
<dbReference type="EMBL" id="MN234190">
    <property type="protein sequence ID" value="QFG10581.1"/>
    <property type="molecule type" value="Genomic_DNA"/>
</dbReference>
<name>A0A5J6TI94_9CAUD</name>
<sequence>MHWWPWGRGTTRDAEAGAKEAQGYISRLDGQEGEVKQLAELGRTQQLHNHFGEGIELAMKRRYA</sequence>
<dbReference type="KEGG" id="vg:55623022"/>